<evidence type="ECO:0000256" key="2">
    <source>
        <dbReference type="ARBA" id="ARBA00009186"/>
    </source>
</evidence>
<reference evidence="10 11" key="1">
    <citation type="submission" date="2018-02" db="EMBL/GenBank/DDBJ databases">
        <title>Reclassifiation of [Polyangium] brachysporum DSM 7029 as Guopingzhaonella breviflexa gen. nov., sp. nov., a member of the family Comamonadaceae.</title>
        <authorList>
            <person name="Tang B."/>
        </authorList>
    </citation>
    <scope>NUCLEOTIDE SEQUENCE [LARGE SCALE GENOMIC DNA]</scope>
    <source>
        <strain evidence="10 11">DSM 15344</strain>
    </source>
</reference>
<dbReference type="PANTHER" id="PTHR43653">
    <property type="entry name" value="CYTOCHROME C ASSEMBLY PROTEIN-RELATED"/>
    <property type="match status" value="1"/>
</dbReference>
<dbReference type="Pfam" id="PF01578">
    <property type="entry name" value="Cytochrom_C_asm"/>
    <property type="match status" value="1"/>
</dbReference>
<dbReference type="InterPro" id="IPR002541">
    <property type="entry name" value="Cyt_c_assembly"/>
</dbReference>
<dbReference type="Proteomes" id="UP000239406">
    <property type="component" value="Unassembled WGS sequence"/>
</dbReference>
<protein>
    <submittedName>
        <fullName evidence="10">C-type cytochrome biogenesis protein CcmF</fullName>
    </submittedName>
</protein>
<evidence type="ECO:0000256" key="6">
    <source>
        <dbReference type="ARBA" id="ARBA00022748"/>
    </source>
</evidence>
<keyword evidence="6" id="KW-0201">Cytochrome c-type biogenesis</keyword>
<dbReference type="GO" id="GO:0017004">
    <property type="term" value="P:cytochrome complex assembly"/>
    <property type="evidence" value="ECO:0007669"/>
    <property type="project" value="UniProtKB-KW"/>
</dbReference>
<dbReference type="PRINTS" id="PR01411">
    <property type="entry name" value="CCMFBIOGNSIS"/>
</dbReference>
<dbReference type="PANTHER" id="PTHR43653:SF1">
    <property type="entry name" value="CYTOCHROME C-TYPE BIOGENESIS PROTEIN CCMF"/>
    <property type="match status" value="1"/>
</dbReference>
<evidence type="ECO:0000256" key="7">
    <source>
        <dbReference type="ARBA" id="ARBA00022989"/>
    </source>
</evidence>
<proteinExistence type="inferred from homology"/>
<keyword evidence="7" id="KW-1133">Transmembrane helix</keyword>
<evidence type="ECO:0000256" key="8">
    <source>
        <dbReference type="ARBA" id="ARBA00023136"/>
    </source>
</evidence>
<dbReference type="InterPro" id="IPR003567">
    <property type="entry name" value="Cyt_c_biogenesis"/>
</dbReference>
<keyword evidence="3" id="KW-1003">Cell membrane</keyword>
<dbReference type="GO" id="GO:0015232">
    <property type="term" value="F:heme transmembrane transporter activity"/>
    <property type="evidence" value="ECO:0007669"/>
    <property type="project" value="InterPro"/>
</dbReference>
<keyword evidence="5" id="KW-0812">Transmembrane</keyword>
<name>A0A2S5T0E4_9BURK</name>
<dbReference type="InterPro" id="IPR003568">
    <property type="entry name" value="Cyt_c_biogenesis_CcmF"/>
</dbReference>
<gene>
    <name evidence="10" type="ORF">C1702_17095</name>
</gene>
<evidence type="ECO:0000256" key="4">
    <source>
        <dbReference type="ARBA" id="ARBA00022519"/>
    </source>
</evidence>
<keyword evidence="11" id="KW-1185">Reference proteome</keyword>
<evidence type="ECO:0000256" key="9">
    <source>
        <dbReference type="ARBA" id="ARBA00037230"/>
    </source>
</evidence>
<comment type="subcellular location">
    <subcellularLocation>
        <location evidence="1">Cell inner membrane</location>
        <topology evidence="1">Multi-pass membrane protein</topology>
    </subcellularLocation>
</comment>
<dbReference type="EMBL" id="PSNY01000027">
    <property type="protein sequence ID" value="PPE68436.1"/>
    <property type="molecule type" value="Genomic_DNA"/>
</dbReference>
<dbReference type="RefSeq" id="WP_104358925.1">
    <property type="nucleotide sequence ID" value="NZ_CALFFA010000021.1"/>
</dbReference>
<sequence>MIPELGQVALLLALAVALVQASVPLAGAVRGRADWMALARPAAGVGCLLAATAMACLVASFVRLDPSVAYVARHADAMLPTGYRIAAAWAGHEGSMLLWLLMLNAWAWAVARGSAGLPPPFVARVLAVLGGMAAGLALLILGVSNPFGRLWPAPLDGQGLNPLLQHPGMALHPLLLHTGYVGLAVTFAFAVAALLEGRLDATWARWVRPWTTAAWGGLTLGILAGSLWAYDVLGWGGWWFWDPVENASFMPWLAATALIHALAVTEKRGAFKGWTLLLALLAFSLSLLGTFLVRSGVLSSVHAFATDPRRGLSLLVFVLLVVGGALALYAARAPRLGLGARFGPVSRESLLLAQTVLLVVAMLTVLLGTLYPLVIEALGAAPISVGAPYFETVLAPPLLAMLWLLGLGVRLPWKQATWRDAWGRMRRPGALALGAAAGAAWVTGRSAPGIVLGWALGCWILATLVADLRERGAKGRMLRLPRAAAGMHLAHLGVAVFAFGVCMSGDVLQRDAKLGMGDSAGLGGHVFTFRGVRDVHGPNYLAQQALIDVHRDGQLVAQLTPEKRLYHHQRSPVTEVAIARGVVRDLYVALAEPVDGGAAWIVRLRLQPFVNWIWAGALLMALGGALAASDRRYRGREHRHDVPAPAWQEARA</sequence>
<comment type="similarity">
    <text evidence="2">Belongs to the CcmF/CycK/Ccl1/NrfE/CcsA family.</text>
</comment>
<dbReference type="NCBIfam" id="NF007691">
    <property type="entry name" value="PRK10369.1"/>
    <property type="match status" value="1"/>
</dbReference>
<dbReference type="GO" id="GO:0005886">
    <property type="term" value="C:plasma membrane"/>
    <property type="evidence" value="ECO:0007669"/>
    <property type="project" value="UniProtKB-SubCell"/>
</dbReference>
<dbReference type="NCBIfam" id="TIGR00353">
    <property type="entry name" value="nrfE"/>
    <property type="match status" value="1"/>
</dbReference>
<organism evidence="10 11">
    <name type="scientific">Caldimonas thermodepolymerans</name>
    <dbReference type="NCBI Taxonomy" id="215580"/>
    <lineage>
        <taxon>Bacteria</taxon>
        <taxon>Pseudomonadati</taxon>
        <taxon>Pseudomonadota</taxon>
        <taxon>Betaproteobacteria</taxon>
        <taxon>Burkholderiales</taxon>
        <taxon>Sphaerotilaceae</taxon>
        <taxon>Caldimonas</taxon>
    </lineage>
</organism>
<evidence type="ECO:0000256" key="1">
    <source>
        <dbReference type="ARBA" id="ARBA00004429"/>
    </source>
</evidence>
<dbReference type="GO" id="GO:0020037">
    <property type="term" value="F:heme binding"/>
    <property type="evidence" value="ECO:0007669"/>
    <property type="project" value="InterPro"/>
</dbReference>
<evidence type="ECO:0000313" key="10">
    <source>
        <dbReference type="EMBL" id="PPE68436.1"/>
    </source>
</evidence>
<keyword evidence="8" id="KW-0472">Membrane</keyword>
<dbReference type="InterPro" id="IPR032523">
    <property type="entry name" value="CcmF_C"/>
</dbReference>
<comment type="caution">
    <text evidence="10">The sequence shown here is derived from an EMBL/GenBank/DDBJ whole genome shotgun (WGS) entry which is preliminary data.</text>
</comment>
<evidence type="ECO:0000256" key="5">
    <source>
        <dbReference type="ARBA" id="ARBA00022692"/>
    </source>
</evidence>
<keyword evidence="4" id="KW-0997">Cell inner membrane</keyword>
<evidence type="ECO:0000256" key="3">
    <source>
        <dbReference type="ARBA" id="ARBA00022475"/>
    </source>
</evidence>
<evidence type="ECO:0000313" key="11">
    <source>
        <dbReference type="Proteomes" id="UP000239406"/>
    </source>
</evidence>
<dbReference type="PRINTS" id="PR01410">
    <property type="entry name" value="CCBIOGENESIS"/>
</dbReference>
<dbReference type="AlphaFoldDB" id="A0A2S5T0E4"/>
<comment type="function">
    <text evidence="9">Required for the biogenesis of c-type cytochromes. Possible subunit of a heme lyase.</text>
</comment>
<dbReference type="Pfam" id="PF16327">
    <property type="entry name" value="CcmF_C"/>
    <property type="match status" value="1"/>
</dbReference>
<accession>A0A2S5T0E4</accession>